<dbReference type="GO" id="GO:0000981">
    <property type="term" value="F:DNA-binding transcription factor activity, RNA polymerase II-specific"/>
    <property type="evidence" value="ECO:0007669"/>
    <property type="project" value="InterPro"/>
</dbReference>
<evidence type="ECO:0000256" key="3">
    <source>
        <dbReference type="ARBA" id="ARBA00022902"/>
    </source>
</evidence>
<dbReference type="KEGG" id="obi:106873941"/>
<comment type="subcellular location">
    <subcellularLocation>
        <location evidence="1 7 8">Nucleus</location>
    </subcellularLocation>
</comment>
<dbReference type="RefSeq" id="NP_001310717.1">
    <property type="nucleotide sequence ID" value="NM_001323788.1"/>
</dbReference>
<proteinExistence type="evidence at transcript level"/>
<keyword evidence="2" id="KW-0217">Developmental protein</keyword>
<dbReference type="InterPro" id="IPR017970">
    <property type="entry name" value="Homeobox_CS"/>
</dbReference>
<evidence type="ECO:0000256" key="1">
    <source>
        <dbReference type="ARBA" id="ARBA00004123"/>
    </source>
</evidence>
<accession>Q3I404</accession>
<dbReference type="PROSITE" id="PS00027">
    <property type="entry name" value="HOMEOBOX_1"/>
    <property type="match status" value="1"/>
</dbReference>
<evidence type="ECO:0000259" key="10">
    <source>
        <dbReference type="PROSITE" id="PS50071"/>
    </source>
</evidence>
<keyword evidence="4 7" id="KW-0238">DNA-binding</keyword>
<keyword evidence="6 7" id="KW-0539">Nucleus</keyword>
<sequence>MASMAYPSVSAATSKAPPYTVNGLSLSSPNVDILHPAMGYQDTLKWVISDQVVDVRMIERTDDFRNMGNDLIYSRKMGETENIISAANPRKQRRERTTFSRAQLDVLEALFQKTRYPDIFMREEVALKINLPESRVQVWFKNRRVKCRQQQKAQEGKKPAPKKTKSPSPPTSSPGTPSYKTTPITSPSNGSMNSSPPIWSPVSVPSVNDLMASSSCMRRTGYPMSNGQAAAAYTPQNYGHSGYYGNMEYLPPMQLPVMSTNQMTSPMSSITNAHTTQMGSYGPLSGAQSLARPNHGECLEYKDPSGWAKFQVL</sequence>
<dbReference type="SMR" id="Q3I404"/>
<dbReference type="EMBL" id="DQ120052">
    <property type="protein sequence ID" value="AAZ99218.1"/>
    <property type="molecule type" value="mRNA"/>
</dbReference>
<gene>
    <name evidence="11" type="primary">OTX</name>
</gene>
<dbReference type="Pfam" id="PF00046">
    <property type="entry name" value="Homeodomain"/>
    <property type="match status" value="1"/>
</dbReference>
<dbReference type="AlphaFoldDB" id="Q3I404"/>
<dbReference type="PANTHER" id="PTHR45793:SF5">
    <property type="entry name" value="HOMEOTIC PROTEIN OCELLILESS"/>
    <property type="match status" value="1"/>
</dbReference>
<dbReference type="InterPro" id="IPR009057">
    <property type="entry name" value="Homeodomain-like_sf"/>
</dbReference>
<name>Q3I404_OCTBM</name>
<evidence type="ECO:0000256" key="6">
    <source>
        <dbReference type="ARBA" id="ARBA00023242"/>
    </source>
</evidence>
<feature type="DNA-binding region" description="Homeobox" evidence="7">
    <location>
        <begin position="92"/>
        <end position="151"/>
    </location>
</feature>
<evidence type="ECO:0000256" key="9">
    <source>
        <dbReference type="SAM" id="MobiDB-lite"/>
    </source>
</evidence>
<dbReference type="PROSITE" id="PS50071">
    <property type="entry name" value="HOMEOBOX_2"/>
    <property type="match status" value="1"/>
</dbReference>
<dbReference type="OMA" id="MQRSYPI"/>
<reference evidence="11" key="1">
    <citation type="submission" date="2005-07" db="EMBL/GenBank/DDBJ databases">
        <title>Molecular Biology of Cephalopod Development.</title>
        <authorList>
            <person name="Parnaik R."/>
            <person name="Ragsdale C.W."/>
        </authorList>
    </citation>
    <scope>NUCLEOTIDE SEQUENCE</scope>
    <source>
        <tissue evidence="11">Brain</tissue>
    </source>
</reference>
<organism evidence="11">
    <name type="scientific">Octopus bimaculoides</name>
    <name type="common">California two-spotted octopus</name>
    <dbReference type="NCBI Taxonomy" id="37653"/>
    <lineage>
        <taxon>Eukaryota</taxon>
        <taxon>Metazoa</taxon>
        <taxon>Spiralia</taxon>
        <taxon>Lophotrochozoa</taxon>
        <taxon>Mollusca</taxon>
        <taxon>Cephalopoda</taxon>
        <taxon>Coleoidea</taxon>
        <taxon>Octopodiformes</taxon>
        <taxon>Octopoda</taxon>
        <taxon>Incirrata</taxon>
        <taxon>Octopodidae</taxon>
        <taxon>Octopus</taxon>
    </lineage>
</organism>
<dbReference type="SUPFAM" id="SSF46689">
    <property type="entry name" value="Homeodomain-like"/>
    <property type="match status" value="1"/>
</dbReference>
<evidence type="ECO:0000256" key="7">
    <source>
        <dbReference type="PROSITE-ProRule" id="PRU00108"/>
    </source>
</evidence>
<dbReference type="PANTHER" id="PTHR45793">
    <property type="entry name" value="HOMEOBOX PROTEIN"/>
    <property type="match status" value="1"/>
</dbReference>
<keyword evidence="3" id="KW-0524">Neurogenesis</keyword>
<dbReference type="FunFam" id="1.10.10.60:FF:000068">
    <property type="entry name" value="Orthodenticle homeobox 1"/>
    <property type="match status" value="1"/>
</dbReference>
<evidence type="ECO:0000256" key="2">
    <source>
        <dbReference type="ARBA" id="ARBA00022473"/>
    </source>
</evidence>
<dbReference type="GeneID" id="106873941"/>
<evidence type="ECO:0000313" key="11">
    <source>
        <dbReference type="EMBL" id="AAZ99218.1"/>
    </source>
</evidence>
<dbReference type="InterPro" id="IPR001356">
    <property type="entry name" value="HD"/>
</dbReference>
<dbReference type="Gene3D" id="1.10.10.60">
    <property type="entry name" value="Homeodomain-like"/>
    <property type="match status" value="1"/>
</dbReference>
<feature type="domain" description="Homeobox" evidence="10">
    <location>
        <begin position="90"/>
        <end position="150"/>
    </location>
</feature>
<evidence type="ECO:0000256" key="5">
    <source>
        <dbReference type="ARBA" id="ARBA00023155"/>
    </source>
</evidence>
<dbReference type="GO" id="GO:0005634">
    <property type="term" value="C:nucleus"/>
    <property type="evidence" value="ECO:0007669"/>
    <property type="project" value="UniProtKB-SubCell"/>
</dbReference>
<protein>
    <submittedName>
        <fullName evidence="11">Orthodenticle-like protein</fullName>
    </submittedName>
</protein>
<feature type="compositionally biased region" description="Low complexity" evidence="9">
    <location>
        <begin position="173"/>
        <end position="197"/>
    </location>
</feature>
<keyword evidence="5 7" id="KW-0371">Homeobox</keyword>
<dbReference type="GO" id="GO:0007399">
    <property type="term" value="P:nervous system development"/>
    <property type="evidence" value="ECO:0007669"/>
    <property type="project" value="UniProtKB-KW"/>
</dbReference>
<dbReference type="GO" id="GO:0000978">
    <property type="term" value="F:RNA polymerase II cis-regulatory region sequence-specific DNA binding"/>
    <property type="evidence" value="ECO:0007669"/>
    <property type="project" value="TreeGrafter"/>
</dbReference>
<evidence type="ECO:0000256" key="4">
    <source>
        <dbReference type="ARBA" id="ARBA00023125"/>
    </source>
</evidence>
<dbReference type="CDD" id="cd00086">
    <property type="entry name" value="homeodomain"/>
    <property type="match status" value="1"/>
</dbReference>
<evidence type="ECO:0000256" key="8">
    <source>
        <dbReference type="RuleBase" id="RU000682"/>
    </source>
</evidence>
<dbReference type="SMART" id="SM00389">
    <property type="entry name" value="HOX"/>
    <property type="match status" value="1"/>
</dbReference>
<feature type="region of interest" description="Disordered" evidence="9">
    <location>
        <begin position="147"/>
        <end position="197"/>
    </location>
</feature>
<dbReference type="GO" id="GO:0045944">
    <property type="term" value="P:positive regulation of transcription by RNA polymerase II"/>
    <property type="evidence" value="ECO:0007669"/>
    <property type="project" value="UniProtKB-ARBA"/>
</dbReference>
<dbReference type="OrthoDB" id="6159439at2759"/>